<evidence type="ECO:0000256" key="7">
    <source>
        <dbReference type="ARBA" id="ARBA00023242"/>
    </source>
</evidence>
<feature type="binding site" evidence="9">
    <location>
        <position position="765"/>
    </location>
    <ligand>
        <name>acetyl-CoA</name>
        <dbReference type="ChEBI" id="CHEBI:57288"/>
    </ligand>
</feature>
<keyword evidence="5 9" id="KW-0547">Nucleotide-binding</keyword>
<comment type="catalytic activity">
    <reaction evidence="9">
        <text>a cytidine in tRNA + acetyl-CoA + ATP + H2O = an N(4)-acetylcytidine in tRNA + ADP + phosphate + CoA + H(+)</text>
        <dbReference type="Rhea" id="RHEA:53876"/>
        <dbReference type="Rhea" id="RHEA-COMP:13670"/>
        <dbReference type="Rhea" id="RHEA-COMP:13671"/>
        <dbReference type="ChEBI" id="CHEBI:15377"/>
        <dbReference type="ChEBI" id="CHEBI:15378"/>
        <dbReference type="ChEBI" id="CHEBI:30616"/>
        <dbReference type="ChEBI" id="CHEBI:43474"/>
        <dbReference type="ChEBI" id="CHEBI:57287"/>
        <dbReference type="ChEBI" id="CHEBI:57288"/>
        <dbReference type="ChEBI" id="CHEBI:74900"/>
        <dbReference type="ChEBI" id="CHEBI:82748"/>
        <dbReference type="ChEBI" id="CHEBI:456216"/>
    </reaction>
</comment>
<evidence type="ECO:0000256" key="4">
    <source>
        <dbReference type="ARBA" id="ARBA00022694"/>
    </source>
</evidence>
<feature type="compositionally biased region" description="Basic residues" evidence="10">
    <location>
        <begin position="1062"/>
        <end position="1082"/>
    </location>
</feature>
<evidence type="ECO:0000256" key="5">
    <source>
        <dbReference type="ARBA" id="ARBA00022741"/>
    </source>
</evidence>
<gene>
    <name evidence="15" type="ORF">BN9_060110</name>
</gene>
<comment type="catalytic activity">
    <reaction evidence="9">
        <text>a cytidine in 18S rRNA + acetyl-CoA + ATP + H2O = an N(4)-acetylcytidine in 18S rRNA + ADP + phosphate + CoA + H(+)</text>
        <dbReference type="Rhea" id="RHEA:51424"/>
        <dbReference type="Rhea" id="RHEA-COMP:13575"/>
        <dbReference type="Rhea" id="RHEA-COMP:13576"/>
        <dbReference type="ChEBI" id="CHEBI:15377"/>
        <dbReference type="ChEBI" id="CHEBI:15378"/>
        <dbReference type="ChEBI" id="CHEBI:30616"/>
        <dbReference type="ChEBI" id="CHEBI:43474"/>
        <dbReference type="ChEBI" id="CHEBI:57287"/>
        <dbReference type="ChEBI" id="CHEBI:57288"/>
        <dbReference type="ChEBI" id="CHEBI:74900"/>
        <dbReference type="ChEBI" id="CHEBI:82748"/>
        <dbReference type="ChEBI" id="CHEBI:456216"/>
    </reaction>
</comment>
<evidence type="ECO:0000259" key="11">
    <source>
        <dbReference type="Pfam" id="PF05127"/>
    </source>
</evidence>
<keyword evidence="3 9" id="KW-0808">Transferase</keyword>
<feature type="binding site" evidence="9">
    <location>
        <position position="498"/>
    </location>
    <ligand>
        <name>ATP</name>
        <dbReference type="ChEBI" id="CHEBI:30616"/>
    </ligand>
</feature>
<comment type="subcellular location">
    <subcellularLocation>
        <location evidence="1 9">Nucleus</location>
        <location evidence="1 9">Nucleolus</location>
    </subcellularLocation>
</comment>
<dbReference type="InterPro" id="IPR007807">
    <property type="entry name" value="TcmA/NAT10_helicase"/>
</dbReference>
<feature type="binding site" evidence="9">
    <location>
        <begin position="668"/>
        <end position="674"/>
    </location>
    <ligand>
        <name>acetyl-CoA</name>
        <dbReference type="ChEBI" id="CHEBI:57288"/>
    </ligand>
</feature>
<reference evidence="15 16" key="1">
    <citation type="submission" date="2012-05" db="EMBL/GenBank/DDBJ databases">
        <title>Recombination and specialization in a pathogen metapopulation.</title>
        <authorList>
            <person name="Gardiner A."/>
            <person name="Kemen E."/>
            <person name="Schultz-Larsen T."/>
            <person name="MacLean D."/>
            <person name="Van Oosterhout C."/>
            <person name="Jones J.D.G."/>
        </authorList>
    </citation>
    <scope>NUCLEOTIDE SEQUENCE [LARGE SCALE GENOMIC DNA]</scope>
    <source>
        <strain evidence="15 16">Ac Nc2</strain>
    </source>
</reference>
<proteinExistence type="inferred from homology"/>
<feature type="domain" description="Possible tRNA binding" evidence="14">
    <location>
        <begin position="805"/>
        <end position="1034"/>
    </location>
</feature>
<dbReference type="Pfam" id="PF13725">
    <property type="entry name" value="tRNA_bind_2"/>
    <property type="match status" value="1"/>
</dbReference>
<dbReference type="InParanoid" id="A0A024GEE3"/>
<dbReference type="STRING" id="65357.A0A024GEE3"/>
<dbReference type="GO" id="GO:0005524">
    <property type="term" value="F:ATP binding"/>
    <property type="evidence" value="ECO:0007669"/>
    <property type="project" value="UniProtKB-UniRule"/>
</dbReference>
<name>A0A024GEE3_9STRA</name>
<feature type="binding site" evidence="9">
    <location>
        <begin position="661"/>
        <end position="663"/>
    </location>
    <ligand>
        <name>acetyl-CoA</name>
        <dbReference type="ChEBI" id="CHEBI:57288"/>
    </ligand>
</feature>
<feature type="domain" description="N-acetyltransferase" evidence="13">
    <location>
        <begin position="557"/>
        <end position="792"/>
    </location>
</feature>
<dbReference type="Pfam" id="PF05127">
    <property type="entry name" value="NAT10_TcmA_helicase"/>
    <property type="match status" value="1"/>
</dbReference>
<feature type="region of interest" description="Disordered" evidence="10">
    <location>
        <begin position="1052"/>
        <end position="1082"/>
    </location>
</feature>
<comment type="function">
    <text evidence="9">RNA cytidine acetyltransferase with specificity toward both 18S rRNA and tRNAs. Catalyzes the formation of N(4)-acetylcytidine (ac4C) in 18S rRNA. Required for early nucleolar cleavages of precursor rRNA at sites A0, A1 and A2 during 18S rRNA synthesis. Catalyzes the formation of ac4C in serine and leucine tRNAs. Requires a tRNA-binding adapter protein for full tRNA acetyltransferase activity but not for 18S rRNA acetylation.</text>
</comment>
<sequence>MVKKKVDARVRTLIENCIKENFRSFIVLVGDHGKDQVVNLHYIQSKAAVKARPKVLWCYKKELGFSTHKQKRMRQIKKKMQRGIYDSNKDDPFELFISSTDIRWCYYKETHKILGNTFGMCVLQDFEAISPNIMARTIETVEGGGIVVLLLRTMTSLKKLYTMSMDVHDRFRTESHQDVVARFNERFILSLTSCERCIVLDDELNVLPISKHARNLEPLPPVDSEHEQTKDQLELRELKESLKDSLPVGTFVEQARTLDQAKAILTFVEAISEKTLRSTVALTAGRGRGKSAALGLSLAAAVAYGYSNIFVTAPSPENLKTVFEFIFKGFDGLKYKEHLDYEILQSTNPDFHHAVIRVNIFRKHRQTIQYISPNHHEKLAQAELVAIDEAAAIPLPVVRNLLGPYLVFMSSTINGYEGTGRSLSLKLIQKLREEQGDTNRAALSAASRIRGDNKQRKGEQKVHEERWQAAKNAAQETLSGNSTTGRTLREVTLDIPIRYAQDDPVEKWLNALLCLDATNAVHRIITGTPHPRDCELYYVDRDALFSYHKLSESFLQRIMSLYVSSHYKNQPNDLQLLSDAPAHHIFVLLGPTAEAAGGAGQLPDVLCVIQVALEGEISKDSVKAQLSRGQRASGDLIPWTISQQFQDSEFASLSGARIVRIATHPDVTGMGYGTRAIDLLMKYYQGDIVIDTQDTARETSTGKSDVQMEEDGTEEEAMILLSEKIKPRKALPPLLLPIDERPCERLHWLGTSFGLTLPLHNFWSRAQFCSVYVRQTRNELTGEHTAIMLRALSCDDMPEAPTSGWLNEFVADARRRFVSLLSYEFSSFPCALSLSLLNNKCLESDMNASEKDYNGNKTCSISSSELNTTITLHDLKRLKSYSKNLVDYHMVVDLLPTLARLYFLQRLPQISLSYLQRAILVSLGLQHQSVDCLEKELLLPSNQLLALFNKAIRKFVTELESIFAQQVEREMESTISKTAAVEAVKGMEPTEETLAQDLKQGELEERGKLQQNLLDNLNLMKYAVRGDDNDWNEALQAKKEINDVNGIVQVRKKTKLDTTGQKRSKPGKESKRKKHKAKFTKQ</sequence>
<dbReference type="EMBL" id="CAIX01000090">
    <property type="protein sequence ID" value="CCI45138.1"/>
    <property type="molecule type" value="Genomic_DNA"/>
</dbReference>
<dbReference type="Pfam" id="PF08351">
    <property type="entry name" value="TmcA_N"/>
    <property type="match status" value="1"/>
</dbReference>
<dbReference type="InterPro" id="IPR027992">
    <property type="entry name" value="tRNA_bind_dom"/>
</dbReference>
<comment type="similarity">
    <text evidence="9">Belongs to the RNA cytidine acetyltransferase family. NAT10 subfamily.</text>
</comment>
<dbReference type="PANTHER" id="PTHR10925">
    <property type="entry name" value="N-ACETYLTRANSFERASE 10"/>
    <property type="match status" value="1"/>
</dbReference>
<organism evidence="15 16">
    <name type="scientific">Albugo candida</name>
    <dbReference type="NCBI Taxonomy" id="65357"/>
    <lineage>
        <taxon>Eukaryota</taxon>
        <taxon>Sar</taxon>
        <taxon>Stramenopiles</taxon>
        <taxon>Oomycota</taxon>
        <taxon>Peronosporomycetes</taxon>
        <taxon>Albuginales</taxon>
        <taxon>Albuginaceae</taxon>
        <taxon>Albugo</taxon>
    </lineage>
</organism>
<evidence type="ECO:0000256" key="1">
    <source>
        <dbReference type="ARBA" id="ARBA00004604"/>
    </source>
</evidence>
<keyword evidence="2 9" id="KW-0698">rRNA processing</keyword>
<evidence type="ECO:0000256" key="8">
    <source>
        <dbReference type="ARBA" id="ARBA00023315"/>
    </source>
</evidence>
<dbReference type="FunFam" id="3.40.50.11040:FF:000002">
    <property type="entry name" value="RNA cytidine acetyltransferase"/>
    <property type="match status" value="1"/>
</dbReference>
<dbReference type="PANTHER" id="PTHR10925:SF5">
    <property type="entry name" value="RNA CYTIDINE ACETYLTRANSFERASE"/>
    <property type="match status" value="1"/>
</dbReference>
<dbReference type="InterPro" id="IPR013562">
    <property type="entry name" value="TmcA/NAT10_N"/>
</dbReference>
<dbReference type="GO" id="GO:0005730">
    <property type="term" value="C:nucleolus"/>
    <property type="evidence" value="ECO:0007669"/>
    <property type="project" value="UniProtKB-SubCell"/>
</dbReference>
<comment type="caution">
    <text evidence="15">The sequence shown here is derived from an EMBL/GenBank/DDBJ whole genome shotgun (WGS) entry which is preliminary data.</text>
</comment>
<dbReference type="InterPro" id="IPR032672">
    <property type="entry name" value="TmcA/NAT10/Kre33"/>
</dbReference>
<evidence type="ECO:0000256" key="2">
    <source>
        <dbReference type="ARBA" id="ARBA00022552"/>
    </source>
</evidence>
<dbReference type="OrthoDB" id="10067491at2759"/>
<dbReference type="HAMAP" id="MF_03211">
    <property type="entry name" value="RNA_acetyltr_Nat10"/>
    <property type="match status" value="1"/>
</dbReference>
<dbReference type="Pfam" id="PF13718">
    <property type="entry name" value="GNAT_acetyltr_2"/>
    <property type="match status" value="1"/>
</dbReference>
<protein>
    <recommendedName>
        <fullName evidence="9">RNA cytidine acetyltransferase</fullName>
        <ecNumber evidence="9">2.3.1.-</ecNumber>
    </recommendedName>
    <alternativeName>
        <fullName evidence="9">18S rRNA cytosine acetyltransferase</fullName>
    </alternativeName>
</protein>
<evidence type="ECO:0000313" key="16">
    <source>
        <dbReference type="Proteomes" id="UP000053237"/>
    </source>
</evidence>
<dbReference type="AlphaFoldDB" id="A0A024GEE3"/>
<dbReference type="EC" id="2.3.1.-" evidence="9"/>
<dbReference type="GO" id="GO:0051391">
    <property type="term" value="P:tRNA acetylation"/>
    <property type="evidence" value="ECO:0007669"/>
    <property type="project" value="UniProtKB-UniRule"/>
</dbReference>
<evidence type="ECO:0000259" key="13">
    <source>
        <dbReference type="Pfam" id="PF13718"/>
    </source>
</evidence>
<dbReference type="GO" id="GO:1904812">
    <property type="term" value="P:rRNA acetylation involved in maturation of SSU-rRNA"/>
    <property type="evidence" value="ECO:0007669"/>
    <property type="project" value="InterPro"/>
</dbReference>
<evidence type="ECO:0000256" key="9">
    <source>
        <dbReference type="HAMAP-Rule" id="MF_03211"/>
    </source>
</evidence>
<keyword evidence="7 9" id="KW-0539">Nucleus</keyword>
<evidence type="ECO:0000313" key="15">
    <source>
        <dbReference type="EMBL" id="CCI45138.1"/>
    </source>
</evidence>
<accession>A0A024GEE3</accession>
<keyword evidence="4 9" id="KW-0819">tRNA processing</keyword>
<keyword evidence="6 9" id="KW-0067">ATP-binding</keyword>
<dbReference type="InterPro" id="IPR000182">
    <property type="entry name" value="GNAT_dom"/>
</dbReference>
<dbReference type="InterPro" id="IPR033688">
    <property type="entry name" value="NAT10"/>
</dbReference>
<keyword evidence="8 9" id="KW-0012">Acyltransferase</keyword>
<dbReference type="GO" id="GO:0000049">
    <property type="term" value="F:tRNA binding"/>
    <property type="evidence" value="ECO:0007669"/>
    <property type="project" value="TreeGrafter"/>
</dbReference>
<dbReference type="InterPro" id="IPR027417">
    <property type="entry name" value="P-loop_NTPase"/>
</dbReference>
<dbReference type="GO" id="GO:0030686">
    <property type="term" value="C:90S preribosome"/>
    <property type="evidence" value="ECO:0007669"/>
    <property type="project" value="TreeGrafter"/>
</dbReference>
<dbReference type="GO" id="GO:1990883">
    <property type="term" value="F:18S rRNA cytidine N-acetyltransferase activity"/>
    <property type="evidence" value="ECO:0007669"/>
    <property type="project" value="TreeGrafter"/>
</dbReference>
<keyword evidence="16" id="KW-1185">Reference proteome</keyword>
<dbReference type="Gene3D" id="3.40.50.300">
    <property type="entry name" value="P-loop containing nucleotide triphosphate hydrolases"/>
    <property type="match status" value="1"/>
</dbReference>
<evidence type="ECO:0000256" key="6">
    <source>
        <dbReference type="ARBA" id="ARBA00022840"/>
    </source>
</evidence>
<feature type="domain" description="TmcA/NAT10 N-terminal" evidence="12">
    <location>
        <begin position="8"/>
        <end position="201"/>
    </location>
</feature>
<dbReference type="GO" id="GO:0051392">
    <property type="term" value="F:tRNA cytidine N4-acetyltransferase activity"/>
    <property type="evidence" value="ECO:0007669"/>
    <property type="project" value="RHEA"/>
</dbReference>
<dbReference type="FunCoup" id="A0A024GEE3">
    <property type="interactions" value="633"/>
</dbReference>
<dbReference type="Proteomes" id="UP000053237">
    <property type="component" value="Unassembled WGS sequence"/>
</dbReference>
<evidence type="ECO:0000259" key="12">
    <source>
        <dbReference type="Pfam" id="PF08351"/>
    </source>
</evidence>
<dbReference type="Gene3D" id="3.40.50.11040">
    <property type="match status" value="1"/>
</dbReference>
<evidence type="ECO:0000256" key="10">
    <source>
        <dbReference type="SAM" id="MobiDB-lite"/>
    </source>
</evidence>
<evidence type="ECO:0000256" key="3">
    <source>
        <dbReference type="ARBA" id="ARBA00022679"/>
    </source>
</evidence>
<feature type="binding site" evidence="9">
    <location>
        <begin position="287"/>
        <end position="296"/>
    </location>
    <ligand>
        <name>ATP</name>
        <dbReference type="ChEBI" id="CHEBI:30616"/>
    </ligand>
</feature>
<evidence type="ECO:0000259" key="14">
    <source>
        <dbReference type="Pfam" id="PF13725"/>
    </source>
</evidence>
<feature type="domain" description="TcmA/NAT10 helicase" evidence="11">
    <location>
        <begin position="282"/>
        <end position="516"/>
    </location>
</feature>
<dbReference type="Gene3D" id="3.40.630.30">
    <property type="match status" value="1"/>
</dbReference>